<dbReference type="PANTHER" id="PTHR12223">
    <property type="entry name" value="VESICULAR MANNOSE-BINDING LECTIN"/>
    <property type="match status" value="1"/>
</dbReference>
<accession>A0A1J4JNR1</accession>
<dbReference type="GO" id="GO:0000139">
    <property type="term" value="C:Golgi membrane"/>
    <property type="evidence" value="ECO:0007669"/>
    <property type="project" value="TreeGrafter"/>
</dbReference>
<evidence type="ECO:0000256" key="4">
    <source>
        <dbReference type="ARBA" id="ARBA00022989"/>
    </source>
</evidence>
<proteinExistence type="predicted"/>
<keyword evidence="10" id="KW-1185">Reference proteome</keyword>
<protein>
    <recommendedName>
        <fullName evidence="8">L-type lectin-like domain-containing protein</fullName>
    </recommendedName>
</protein>
<keyword evidence="3 7" id="KW-0732">Signal</keyword>
<dbReference type="InterPro" id="IPR013320">
    <property type="entry name" value="ConA-like_dom_sf"/>
</dbReference>
<dbReference type="GO" id="GO:0005537">
    <property type="term" value="F:D-mannose binding"/>
    <property type="evidence" value="ECO:0007669"/>
    <property type="project" value="TreeGrafter"/>
</dbReference>
<evidence type="ECO:0000256" key="3">
    <source>
        <dbReference type="ARBA" id="ARBA00022729"/>
    </source>
</evidence>
<reference evidence="9" key="1">
    <citation type="submission" date="2016-10" db="EMBL/GenBank/DDBJ databases">
        <authorList>
            <person name="Benchimol M."/>
            <person name="Almeida L.G."/>
            <person name="Vasconcelos A.T."/>
            <person name="Perreira-Neves A."/>
            <person name="Rosa I.A."/>
            <person name="Tasca T."/>
            <person name="Bogo M.R."/>
            <person name="de Souza W."/>
        </authorList>
    </citation>
    <scope>NUCLEOTIDE SEQUENCE [LARGE SCALE GENOMIC DNA]</scope>
    <source>
        <strain evidence="9">K</strain>
    </source>
</reference>
<dbReference type="GeneID" id="94843260"/>
<feature type="transmembrane region" description="Helical" evidence="6">
    <location>
        <begin position="394"/>
        <end position="418"/>
    </location>
</feature>
<evidence type="ECO:0000313" key="10">
    <source>
        <dbReference type="Proteomes" id="UP000179807"/>
    </source>
</evidence>
<dbReference type="GO" id="GO:0005789">
    <property type="term" value="C:endoplasmic reticulum membrane"/>
    <property type="evidence" value="ECO:0007669"/>
    <property type="project" value="TreeGrafter"/>
</dbReference>
<feature type="signal peptide" evidence="7">
    <location>
        <begin position="1"/>
        <end position="21"/>
    </location>
</feature>
<evidence type="ECO:0000256" key="1">
    <source>
        <dbReference type="ARBA" id="ARBA00004479"/>
    </source>
</evidence>
<dbReference type="PROSITE" id="PS51328">
    <property type="entry name" value="L_LECTIN_LIKE"/>
    <property type="match status" value="1"/>
</dbReference>
<dbReference type="Pfam" id="PF03388">
    <property type="entry name" value="Lectin_leg-like"/>
    <property type="match status" value="1"/>
</dbReference>
<evidence type="ECO:0000259" key="8">
    <source>
        <dbReference type="PROSITE" id="PS51328"/>
    </source>
</evidence>
<dbReference type="RefSeq" id="XP_068353827.1">
    <property type="nucleotide sequence ID" value="XM_068508556.1"/>
</dbReference>
<name>A0A1J4JNR1_9EUKA</name>
<dbReference type="EMBL" id="MLAK01000943">
    <property type="protein sequence ID" value="OHT00691.1"/>
    <property type="molecule type" value="Genomic_DNA"/>
</dbReference>
<evidence type="ECO:0000256" key="6">
    <source>
        <dbReference type="SAM" id="Phobius"/>
    </source>
</evidence>
<comment type="subcellular location">
    <subcellularLocation>
        <location evidence="1">Membrane</location>
        <topology evidence="1">Single-pass type I membrane protein</topology>
    </subcellularLocation>
</comment>
<sequence length="425" mass="48868">MFHFISILLFALDLSPPFVKEWDNSIGRWHIFGDTYSSEENIYLVPKVQSTAGSIWTDAILPKTNWSAQFNISINHPDRYGGFTIWYIDEMSVLGPYFGGPASFAGVAVIGFIYQMTSGYFLDIHMIQSEDDHIDHLADTLPNPIGHFNLSDTTTEFCFKLEFFDKNVSFYVLNEEENLKLTTQEIKDVIEGNYLGITALNDEYTTSITLKNIVFQKAGENDEFEAKFNLLRSLSTLDEKRNYPFARKKANLRSAQFKQISLDSEICQRLEGNVTYFINTESKNVFDTISNCIEVAESLATYKSLNELVLSNFNNFSQKWAKRKTKLAQRTKEMNLTISQTFNQTEALINIFKNTIHETLVHSKKKAVHFQEVLEEINQTNFLDSEPSILFSPFIQFLIFTSASELICIFGLMIYSIFTEKKITR</sequence>
<dbReference type="OrthoDB" id="10265193at2759"/>
<keyword evidence="4 6" id="KW-1133">Transmembrane helix</keyword>
<dbReference type="VEuPathDB" id="TrichDB:TRFO_32555"/>
<dbReference type="AlphaFoldDB" id="A0A1J4JNR1"/>
<feature type="chain" id="PRO_5012882021" description="L-type lectin-like domain-containing protein" evidence="7">
    <location>
        <begin position="22"/>
        <end position="425"/>
    </location>
</feature>
<dbReference type="GO" id="GO:0005793">
    <property type="term" value="C:endoplasmic reticulum-Golgi intermediate compartment"/>
    <property type="evidence" value="ECO:0007669"/>
    <property type="project" value="TreeGrafter"/>
</dbReference>
<dbReference type="GO" id="GO:0006888">
    <property type="term" value="P:endoplasmic reticulum to Golgi vesicle-mediated transport"/>
    <property type="evidence" value="ECO:0007669"/>
    <property type="project" value="TreeGrafter"/>
</dbReference>
<dbReference type="SUPFAM" id="SSF49899">
    <property type="entry name" value="Concanavalin A-like lectins/glucanases"/>
    <property type="match status" value="1"/>
</dbReference>
<dbReference type="CDD" id="cd07308">
    <property type="entry name" value="lectin_leg-like"/>
    <property type="match status" value="1"/>
</dbReference>
<gene>
    <name evidence="9" type="ORF">TRFO_32555</name>
</gene>
<dbReference type="InterPro" id="IPR005052">
    <property type="entry name" value="Lectin_leg"/>
</dbReference>
<dbReference type="Proteomes" id="UP000179807">
    <property type="component" value="Unassembled WGS sequence"/>
</dbReference>
<feature type="domain" description="L-type lectin-like" evidence="8">
    <location>
        <begin position="6"/>
        <end position="218"/>
    </location>
</feature>
<keyword evidence="5 6" id="KW-0472">Membrane</keyword>
<evidence type="ECO:0000313" key="9">
    <source>
        <dbReference type="EMBL" id="OHT00691.1"/>
    </source>
</evidence>
<dbReference type="GO" id="GO:0030134">
    <property type="term" value="C:COPII-coated ER to Golgi transport vesicle"/>
    <property type="evidence" value="ECO:0007669"/>
    <property type="project" value="TreeGrafter"/>
</dbReference>
<evidence type="ECO:0000256" key="2">
    <source>
        <dbReference type="ARBA" id="ARBA00022692"/>
    </source>
</evidence>
<dbReference type="InterPro" id="IPR051136">
    <property type="entry name" value="Intracellular_Lectin-GPT"/>
</dbReference>
<comment type="caution">
    <text evidence="9">The sequence shown here is derived from an EMBL/GenBank/DDBJ whole genome shotgun (WGS) entry which is preliminary data.</text>
</comment>
<evidence type="ECO:0000256" key="5">
    <source>
        <dbReference type="ARBA" id="ARBA00023136"/>
    </source>
</evidence>
<keyword evidence="2 6" id="KW-0812">Transmembrane</keyword>
<evidence type="ECO:0000256" key="7">
    <source>
        <dbReference type="SAM" id="SignalP"/>
    </source>
</evidence>
<organism evidence="9 10">
    <name type="scientific">Tritrichomonas foetus</name>
    <dbReference type="NCBI Taxonomy" id="1144522"/>
    <lineage>
        <taxon>Eukaryota</taxon>
        <taxon>Metamonada</taxon>
        <taxon>Parabasalia</taxon>
        <taxon>Tritrichomonadida</taxon>
        <taxon>Tritrichomonadidae</taxon>
        <taxon>Tritrichomonas</taxon>
    </lineage>
</organism>
<dbReference type="Gene3D" id="2.60.120.200">
    <property type="match status" value="1"/>
</dbReference>
<dbReference type="PANTHER" id="PTHR12223:SF28">
    <property type="entry name" value="LECTIN, MANNOSE BINDING 1 LIKE"/>
    <property type="match status" value="1"/>
</dbReference>